<dbReference type="EMBL" id="AZSP01000386">
    <property type="protein sequence ID" value="PVE04572.1"/>
    <property type="molecule type" value="Genomic_DNA"/>
</dbReference>
<dbReference type="InterPro" id="IPR027417">
    <property type="entry name" value="P-loop_NTPase"/>
</dbReference>
<protein>
    <recommendedName>
        <fullName evidence="5">Rad50/SbcC-type AAA domain-containing protein</fullName>
    </recommendedName>
</protein>
<feature type="coiled-coil region" evidence="1">
    <location>
        <begin position="339"/>
        <end position="457"/>
    </location>
</feature>
<gene>
    <name evidence="3" type="ORF">Y717_11115</name>
</gene>
<evidence type="ECO:0000256" key="1">
    <source>
        <dbReference type="SAM" id="Coils"/>
    </source>
</evidence>
<dbReference type="PANTHER" id="PTHR18937">
    <property type="entry name" value="STRUCTURAL MAINTENANCE OF CHROMOSOMES SMC FAMILY MEMBER"/>
    <property type="match status" value="1"/>
</dbReference>
<reference evidence="3 4" key="1">
    <citation type="submission" date="2013-12" db="EMBL/GenBank/DDBJ databases">
        <title>Annotated genome of Streptomyces scopuliridis.</title>
        <authorList>
            <person name="Olson J.B."/>
        </authorList>
    </citation>
    <scope>NUCLEOTIDE SEQUENCE [LARGE SCALE GENOMIC DNA]</scope>
    <source>
        <strain evidence="3 4">RB72</strain>
    </source>
</reference>
<keyword evidence="4" id="KW-1185">Reference proteome</keyword>
<feature type="region of interest" description="Disordered" evidence="2">
    <location>
        <begin position="277"/>
        <end position="296"/>
    </location>
</feature>
<name>A0A2T7SNR7_9ACTN</name>
<evidence type="ECO:0008006" key="5">
    <source>
        <dbReference type="Google" id="ProtNLM"/>
    </source>
</evidence>
<evidence type="ECO:0000313" key="3">
    <source>
        <dbReference type="EMBL" id="PVE04572.1"/>
    </source>
</evidence>
<proteinExistence type="predicted"/>
<dbReference type="STRING" id="1440053.GCA_000718095_00828"/>
<evidence type="ECO:0000256" key="2">
    <source>
        <dbReference type="SAM" id="MobiDB-lite"/>
    </source>
</evidence>
<sequence>MEDQVMAHSIKLLRYSVETAAGWHSYALDADLVALVGAVNTGKTTFFEGVSYTLGSTPKWPVAMDRYVHRVETELLLDGQQVRLRRNVRGRTGQVELLEPDGTLSEILPLKDSDETGRTTLSQWLLEAVGLSRLLATARRGSKPVAFADLLDFMYVRQLTIDQKIAGHSVDRPSALRQTLFELLFGMSTPELPALEAELSAVKATVRQLTQDQASISTFLNASTATNLDAIHAEITRAAEAREAAERRLKVIENELTALTGAADPLRAALRQASEEAEAAHRRAGNVRRAVADSEGSVDQLRKRLEKAGKPVVQCSHCNADLTRRTLPAGACPQCTETQTDLAAALDTLQRQLDAARDRVVQGQARVAEAEKEAATADAHVADLQQRLDEATRRLIAPHADQLASARAAVAEATTRLQGLERLVEPHQRLRTLAEELREAEERRTELTEARKDLIASYAVRRGDVLDNLNDIFADVVEEMDLPWYAGDARIDRDTYLPIVDGQGVDRHGGGTRAALTVGYHATLLRYLLTNRVGDLPAFLMIDSPTKNIGANTWDSRFAQRIYSSFVDFVTARTGAGITTAPFQVLVADNDLPASVRGHVLVHDFDHDRPLIPGLSNPHAAQL</sequence>
<organism evidence="3 4">
    <name type="scientific">Streptomyces scopuliridis RB72</name>
    <dbReference type="NCBI Taxonomy" id="1440053"/>
    <lineage>
        <taxon>Bacteria</taxon>
        <taxon>Bacillati</taxon>
        <taxon>Actinomycetota</taxon>
        <taxon>Actinomycetes</taxon>
        <taxon>Kitasatosporales</taxon>
        <taxon>Streptomycetaceae</taxon>
        <taxon>Streptomyces</taxon>
    </lineage>
</organism>
<comment type="caution">
    <text evidence="3">The sequence shown here is derived from an EMBL/GenBank/DDBJ whole genome shotgun (WGS) entry which is preliminary data.</text>
</comment>
<dbReference type="AlphaFoldDB" id="A0A2T7SNR7"/>
<dbReference type="Proteomes" id="UP000245992">
    <property type="component" value="Unassembled WGS sequence"/>
</dbReference>
<dbReference type="SUPFAM" id="SSF52540">
    <property type="entry name" value="P-loop containing nucleoside triphosphate hydrolases"/>
    <property type="match status" value="1"/>
</dbReference>
<dbReference type="Gene3D" id="3.40.50.300">
    <property type="entry name" value="P-loop containing nucleotide triphosphate hydrolases"/>
    <property type="match status" value="1"/>
</dbReference>
<keyword evidence="1" id="KW-0175">Coiled coil</keyword>
<evidence type="ECO:0000313" key="4">
    <source>
        <dbReference type="Proteomes" id="UP000245992"/>
    </source>
</evidence>
<accession>A0A2T7SNR7</accession>